<organism evidence="6 7">
    <name type="scientific">Streptomyces tirandamycinicus</name>
    <dbReference type="NCBI Taxonomy" id="2174846"/>
    <lineage>
        <taxon>Bacteria</taxon>
        <taxon>Bacillati</taxon>
        <taxon>Actinomycetota</taxon>
        <taxon>Actinomycetes</taxon>
        <taxon>Kitasatosporales</taxon>
        <taxon>Streptomycetaceae</taxon>
        <taxon>Streptomyces</taxon>
    </lineage>
</organism>
<dbReference type="Proteomes" id="UP000244900">
    <property type="component" value="Chromosome"/>
</dbReference>
<dbReference type="InterPro" id="IPR015943">
    <property type="entry name" value="WD40/YVTN_repeat-like_dom_sf"/>
</dbReference>
<evidence type="ECO:0000256" key="2">
    <source>
        <dbReference type="ARBA" id="ARBA00022737"/>
    </source>
</evidence>
<keyword evidence="5" id="KW-0472">Membrane</keyword>
<protein>
    <submittedName>
        <fullName evidence="6">Uncharacterized protein</fullName>
    </submittedName>
</protein>
<reference evidence="6 7" key="1">
    <citation type="submission" date="2018-05" db="EMBL/GenBank/DDBJ databases">
        <title>Complete genome sequence of sponge-derived Streptomyces sp. HNM0039.</title>
        <authorList>
            <person name="Huang X."/>
            <person name="Zhou S."/>
        </authorList>
    </citation>
    <scope>NUCLEOTIDE SEQUENCE [LARGE SCALE GENOMIC DNA]</scope>
    <source>
        <strain evidence="6 7">HNM0039</strain>
    </source>
</reference>
<feature type="repeat" description="WD" evidence="3">
    <location>
        <begin position="305"/>
        <end position="348"/>
    </location>
</feature>
<dbReference type="OrthoDB" id="218695at2"/>
<evidence type="ECO:0000256" key="5">
    <source>
        <dbReference type="SAM" id="Phobius"/>
    </source>
</evidence>
<gene>
    <name evidence="6" type="ORF">DDW44_06320</name>
</gene>
<feature type="transmembrane region" description="Helical" evidence="5">
    <location>
        <begin position="97"/>
        <end position="119"/>
    </location>
</feature>
<dbReference type="EMBL" id="CP029188">
    <property type="protein sequence ID" value="AWI28447.1"/>
    <property type="molecule type" value="Genomic_DNA"/>
</dbReference>
<dbReference type="InterPro" id="IPR019775">
    <property type="entry name" value="WD40_repeat_CS"/>
</dbReference>
<dbReference type="PANTHER" id="PTHR19848">
    <property type="entry name" value="WD40 REPEAT PROTEIN"/>
    <property type="match status" value="1"/>
</dbReference>
<evidence type="ECO:0000256" key="1">
    <source>
        <dbReference type="ARBA" id="ARBA00022574"/>
    </source>
</evidence>
<feature type="repeat" description="WD" evidence="3">
    <location>
        <begin position="190"/>
        <end position="213"/>
    </location>
</feature>
<dbReference type="KEGG" id="stir:DDW44_06320"/>
<dbReference type="PROSITE" id="PS00678">
    <property type="entry name" value="WD_REPEATS_1"/>
    <property type="match status" value="2"/>
</dbReference>
<feature type="repeat" description="WD" evidence="3">
    <location>
        <begin position="215"/>
        <end position="258"/>
    </location>
</feature>
<keyword evidence="5" id="KW-1133">Transmembrane helix</keyword>
<name>A0A2S1SQ31_9ACTN</name>
<evidence type="ECO:0000256" key="4">
    <source>
        <dbReference type="SAM" id="MobiDB-lite"/>
    </source>
</evidence>
<evidence type="ECO:0000313" key="7">
    <source>
        <dbReference type="Proteomes" id="UP000244900"/>
    </source>
</evidence>
<proteinExistence type="predicted"/>
<evidence type="ECO:0000256" key="3">
    <source>
        <dbReference type="PROSITE-ProRule" id="PRU00221"/>
    </source>
</evidence>
<dbReference type="PRINTS" id="PR00320">
    <property type="entry name" value="GPROTEINBRPT"/>
</dbReference>
<dbReference type="InterPro" id="IPR020472">
    <property type="entry name" value="WD40_PAC1"/>
</dbReference>
<sequence>MPPATGGAPAHPVVRHRQPAKFGSTISRPAADEPPYPRGWPRLPRAGQRSSGGSDECGDYVADLRNTTVLMVRCAREDQVPGEYGRCGARKAPGTPIGGQMLIVGVMAGIVLPIVVWVVRRRTGGRFRYRPMFEAACEVTVGGRRLVAYSGHRKEIRLGDPAAREDVAVLVNSRTWVRALCEVRVDGTPLLASGGRDGVVRLWNLEDRGELVASFTGHRGWVFALCTVRVSGRELLASAGRDHTVRLWDPSDGRLVRAIDTGRGRGWIFALCQVRTGGRTLIAAGHGNGTVLVWNPESTQADLELTAHKGVVWTLCEVSDSDHTLLATAGRDGVVRLWDLEAPQEARALTAGAGPVYALCQADAGDRTVLVAGGDGPGTAVWDPFTGERVGDLGMDLAGLISGHGWVRAVCQVRPPEGPPLLVTVGYDDGARVWDVAKETGT</sequence>
<feature type="region of interest" description="Disordered" evidence="4">
    <location>
        <begin position="1"/>
        <end position="58"/>
    </location>
</feature>
<dbReference type="AlphaFoldDB" id="A0A2S1SQ31"/>
<dbReference type="SMART" id="SM00320">
    <property type="entry name" value="WD40"/>
    <property type="match status" value="6"/>
</dbReference>
<dbReference type="Gene3D" id="2.130.10.10">
    <property type="entry name" value="YVTN repeat-like/Quinoprotein amine dehydrogenase"/>
    <property type="match status" value="2"/>
</dbReference>
<dbReference type="Pfam" id="PF00400">
    <property type="entry name" value="WD40"/>
    <property type="match status" value="4"/>
</dbReference>
<accession>A0A2S1SQ31</accession>
<dbReference type="PROSITE" id="PS50082">
    <property type="entry name" value="WD_REPEATS_2"/>
    <property type="match status" value="3"/>
</dbReference>
<dbReference type="SUPFAM" id="SSF50978">
    <property type="entry name" value="WD40 repeat-like"/>
    <property type="match status" value="1"/>
</dbReference>
<keyword evidence="1 3" id="KW-0853">WD repeat</keyword>
<keyword evidence="2" id="KW-0677">Repeat</keyword>
<dbReference type="PANTHER" id="PTHR19848:SF8">
    <property type="entry name" value="F-BOX AND WD REPEAT DOMAIN CONTAINING 7"/>
    <property type="match status" value="1"/>
</dbReference>
<dbReference type="InterPro" id="IPR036322">
    <property type="entry name" value="WD40_repeat_dom_sf"/>
</dbReference>
<keyword evidence="5" id="KW-0812">Transmembrane</keyword>
<dbReference type="PROSITE" id="PS50294">
    <property type="entry name" value="WD_REPEATS_REGION"/>
    <property type="match status" value="1"/>
</dbReference>
<evidence type="ECO:0000313" key="6">
    <source>
        <dbReference type="EMBL" id="AWI28447.1"/>
    </source>
</evidence>
<dbReference type="InterPro" id="IPR001680">
    <property type="entry name" value="WD40_rpt"/>
</dbReference>
<keyword evidence="7" id="KW-1185">Reference proteome</keyword>